<dbReference type="Proteomes" id="UP001209878">
    <property type="component" value="Unassembled WGS sequence"/>
</dbReference>
<feature type="domain" description="EF-hand" evidence="2">
    <location>
        <begin position="162"/>
        <end position="197"/>
    </location>
</feature>
<dbReference type="SMART" id="SM00368">
    <property type="entry name" value="LRR_RI"/>
    <property type="match status" value="3"/>
</dbReference>
<reference evidence="3" key="1">
    <citation type="journal article" date="2023" name="Mol. Biol. Evol.">
        <title>Third-Generation Sequencing Reveals the Adaptive Role of the Epigenome in Three Deep-Sea Polychaetes.</title>
        <authorList>
            <person name="Perez M."/>
            <person name="Aroh O."/>
            <person name="Sun Y."/>
            <person name="Lan Y."/>
            <person name="Juniper S.K."/>
            <person name="Young C.R."/>
            <person name="Angers B."/>
            <person name="Qian P.Y."/>
        </authorList>
    </citation>
    <scope>NUCLEOTIDE SEQUENCE</scope>
    <source>
        <strain evidence="3">R07B-5</strain>
    </source>
</reference>
<dbReference type="Pfam" id="PF13516">
    <property type="entry name" value="LRR_6"/>
    <property type="match status" value="3"/>
</dbReference>
<dbReference type="InterPro" id="IPR001611">
    <property type="entry name" value="Leu-rich_rpt"/>
</dbReference>
<keyword evidence="1" id="KW-0106">Calcium</keyword>
<protein>
    <recommendedName>
        <fullName evidence="2">EF-hand domain-containing protein</fullName>
    </recommendedName>
</protein>
<dbReference type="EMBL" id="JAODUO010000551">
    <property type="protein sequence ID" value="KAK2178244.1"/>
    <property type="molecule type" value="Genomic_DNA"/>
</dbReference>
<dbReference type="InterPro" id="IPR052394">
    <property type="entry name" value="LRR-containing"/>
</dbReference>
<dbReference type="SUPFAM" id="SSF52047">
    <property type="entry name" value="RNI-like"/>
    <property type="match status" value="1"/>
</dbReference>
<dbReference type="Pfam" id="PF13405">
    <property type="entry name" value="EF-hand_6"/>
    <property type="match status" value="1"/>
</dbReference>
<sequence length="211" mass="23448">MKGALALGKALTKNASLEVLDLSWNGLQAGGGIAIGQSLKTNKSLRVLDLSNNNLTTEAAKAIGIALAKNQTLETIMMGNNPIGHVGVEALLKGIVINVRLRLVGLESCVQDVTIQSDDSIRQKIEEIQSTRDILIMYSSNRPIHCKINRTILAVFERFVEENAERMEDLFNQMDKDHSGDITLEEFKYGLRDFGLRLTSVSTHLWPRRQF</sequence>
<dbReference type="Gene3D" id="3.80.10.10">
    <property type="entry name" value="Ribonuclease Inhibitor"/>
    <property type="match status" value="1"/>
</dbReference>
<proteinExistence type="predicted"/>
<dbReference type="PANTHER" id="PTHR24114">
    <property type="entry name" value="LEUCINE RICH REPEAT FAMILY PROTEIN"/>
    <property type="match status" value="1"/>
</dbReference>
<dbReference type="AlphaFoldDB" id="A0AAD9KVQ3"/>
<evidence type="ECO:0000313" key="3">
    <source>
        <dbReference type="EMBL" id="KAK2178244.1"/>
    </source>
</evidence>
<dbReference type="PROSITE" id="PS00018">
    <property type="entry name" value="EF_HAND_1"/>
    <property type="match status" value="1"/>
</dbReference>
<dbReference type="InterPro" id="IPR032675">
    <property type="entry name" value="LRR_dom_sf"/>
</dbReference>
<dbReference type="GO" id="GO:0005509">
    <property type="term" value="F:calcium ion binding"/>
    <property type="evidence" value="ECO:0007669"/>
    <property type="project" value="InterPro"/>
</dbReference>
<dbReference type="Gene3D" id="1.10.238.10">
    <property type="entry name" value="EF-hand"/>
    <property type="match status" value="1"/>
</dbReference>
<dbReference type="PROSITE" id="PS50222">
    <property type="entry name" value="EF_HAND_2"/>
    <property type="match status" value="1"/>
</dbReference>
<evidence type="ECO:0000259" key="2">
    <source>
        <dbReference type="PROSITE" id="PS50222"/>
    </source>
</evidence>
<dbReference type="PANTHER" id="PTHR24114:SF2">
    <property type="entry name" value="F-BOX DOMAIN-CONTAINING PROTEIN-RELATED"/>
    <property type="match status" value="1"/>
</dbReference>
<dbReference type="SMART" id="SM00054">
    <property type="entry name" value="EFh"/>
    <property type="match status" value="1"/>
</dbReference>
<evidence type="ECO:0000313" key="4">
    <source>
        <dbReference type="Proteomes" id="UP001209878"/>
    </source>
</evidence>
<organism evidence="3 4">
    <name type="scientific">Ridgeia piscesae</name>
    <name type="common">Tubeworm</name>
    <dbReference type="NCBI Taxonomy" id="27915"/>
    <lineage>
        <taxon>Eukaryota</taxon>
        <taxon>Metazoa</taxon>
        <taxon>Spiralia</taxon>
        <taxon>Lophotrochozoa</taxon>
        <taxon>Annelida</taxon>
        <taxon>Polychaeta</taxon>
        <taxon>Sedentaria</taxon>
        <taxon>Canalipalpata</taxon>
        <taxon>Sabellida</taxon>
        <taxon>Siboglinidae</taxon>
        <taxon>Ridgeia</taxon>
    </lineage>
</organism>
<accession>A0AAD9KVQ3</accession>
<gene>
    <name evidence="3" type="ORF">NP493_551g00002</name>
</gene>
<dbReference type="InterPro" id="IPR011992">
    <property type="entry name" value="EF-hand-dom_pair"/>
</dbReference>
<comment type="caution">
    <text evidence="3">The sequence shown here is derived from an EMBL/GenBank/DDBJ whole genome shotgun (WGS) entry which is preliminary data.</text>
</comment>
<keyword evidence="4" id="KW-1185">Reference proteome</keyword>
<name>A0AAD9KVQ3_RIDPI</name>
<evidence type="ECO:0000256" key="1">
    <source>
        <dbReference type="ARBA" id="ARBA00022837"/>
    </source>
</evidence>
<dbReference type="SUPFAM" id="SSF47473">
    <property type="entry name" value="EF-hand"/>
    <property type="match status" value="1"/>
</dbReference>
<dbReference type="InterPro" id="IPR002048">
    <property type="entry name" value="EF_hand_dom"/>
</dbReference>
<dbReference type="InterPro" id="IPR018247">
    <property type="entry name" value="EF_Hand_1_Ca_BS"/>
</dbReference>